<accession>D6Z1C0</accession>
<keyword evidence="1" id="KW-0597">Phosphoprotein</keyword>
<dbReference type="SUPFAM" id="SSF52172">
    <property type="entry name" value="CheY-like"/>
    <property type="match status" value="1"/>
</dbReference>
<dbReference type="GO" id="GO:0000160">
    <property type="term" value="P:phosphorelay signal transduction system"/>
    <property type="evidence" value="ECO:0007669"/>
    <property type="project" value="InterPro"/>
</dbReference>
<dbReference type="HOGENOM" id="CLU_000445_69_15_7"/>
<feature type="domain" description="Response regulatory" evidence="2">
    <location>
        <begin position="5"/>
        <end position="126"/>
    </location>
</feature>
<reference evidence="4" key="1">
    <citation type="submission" date="2010-02" db="EMBL/GenBank/DDBJ databases">
        <title>Complete sequence of Desulfurivibrio alkaliphilus AHT2.</title>
        <authorList>
            <consortium name="US DOE Joint Genome Institute"/>
            <person name="Pitluck S."/>
            <person name="Chertkov O."/>
            <person name="Detter J.C."/>
            <person name="Han C."/>
            <person name="Tapia R."/>
            <person name="Larimer F."/>
            <person name="Land M."/>
            <person name="Hauser L."/>
            <person name="Kyrpides N."/>
            <person name="Mikhailova N."/>
            <person name="Sorokin D.Y."/>
            <person name="Muyzer G."/>
            <person name="Woyke T."/>
        </authorList>
    </citation>
    <scope>NUCLEOTIDE SEQUENCE [LARGE SCALE GENOMIC DNA]</scope>
    <source>
        <strain evidence="4">DSM 19089 / UNIQEM U267 / AHT2</strain>
    </source>
</reference>
<feature type="modified residue" description="4-aspartylphosphate" evidence="1">
    <location>
        <position position="61"/>
    </location>
</feature>
<sequence>MTNLEIMVVDDSALTIKKLGAMLEQLGHQVSKTCKSGMEAVETFKYLKDKGLPRPDLVTMDITMPEMDGIAATSRILAMDPDALIIMVTSHGQEQMVIEAIEAGAKGYVLKPFKIEKLKESINQVITRYKKE</sequence>
<dbReference type="PANTHER" id="PTHR43228">
    <property type="entry name" value="TWO-COMPONENT RESPONSE REGULATOR"/>
    <property type="match status" value="1"/>
</dbReference>
<name>D6Z1C0_DESAT</name>
<dbReference type="InterPro" id="IPR001789">
    <property type="entry name" value="Sig_transdc_resp-reg_receiver"/>
</dbReference>
<evidence type="ECO:0000313" key="3">
    <source>
        <dbReference type="EMBL" id="ADH85375.1"/>
    </source>
</evidence>
<dbReference type="PANTHER" id="PTHR43228:SF1">
    <property type="entry name" value="TWO-COMPONENT RESPONSE REGULATOR ARR22"/>
    <property type="match status" value="1"/>
</dbReference>
<proteinExistence type="predicted"/>
<dbReference type="EMBL" id="CP001940">
    <property type="protein sequence ID" value="ADH85375.1"/>
    <property type="molecule type" value="Genomic_DNA"/>
</dbReference>
<dbReference type="eggNOG" id="COG2197">
    <property type="taxonomic scope" value="Bacteria"/>
</dbReference>
<dbReference type="InterPro" id="IPR011006">
    <property type="entry name" value="CheY-like_superfamily"/>
</dbReference>
<evidence type="ECO:0000313" key="4">
    <source>
        <dbReference type="Proteomes" id="UP000001508"/>
    </source>
</evidence>
<dbReference type="PROSITE" id="PS50110">
    <property type="entry name" value="RESPONSE_REGULATORY"/>
    <property type="match status" value="1"/>
</dbReference>
<dbReference type="OrthoDB" id="9801101at2"/>
<dbReference type="Gene3D" id="3.40.50.2300">
    <property type="match status" value="1"/>
</dbReference>
<dbReference type="InParanoid" id="D6Z1C0"/>
<dbReference type="Pfam" id="PF00072">
    <property type="entry name" value="Response_reg"/>
    <property type="match status" value="1"/>
</dbReference>
<gene>
    <name evidence="3" type="ordered locus">DaAHT2_0671</name>
</gene>
<evidence type="ECO:0000256" key="1">
    <source>
        <dbReference type="PROSITE-ProRule" id="PRU00169"/>
    </source>
</evidence>
<dbReference type="AlphaFoldDB" id="D6Z1C0"/>
<dbReference type="SMART" id="SM00448">
    <property type="entry name" value="REC"/>
    <property type="match status" value="1"/>
</dbReference>
<evidence type="ECO:0000259" key="2">
    <source>
        <dbReference type="PROSITE" id="PS50110"/>
    </source>
</evidence>
<organism evidence="3 4">
    <name type="scientific">Desulfurivibrio alkaliphilus (strain DSM 19089 / UNIQEM U267 / AHT2)</name>
    <dbReference type="NCBI Taxonomy" id="589865"/>
    <lineage>
        <taxon>Bacteria</taxon>
        <taxon>Pseudomonadati</taxon>
        <taxon>Thermodesulfobacteriota</taxon>
        <taxon>Desulfobulbia</taxon>
        <taxon>Desulfobulbales</taxon>
        <taxon>Desulfobulbaceae</taxon>
        <taxon>Desulfurivibrio</taxon>
    </lineage>
</organism>
<dbReference type="RefSeq" id="WP_013162905.1">
    <property type="nucleotide sequence ID" value="NC_014216.1"/>
</dbReference>
<dbReference type="InterPro" id="IPR052048">
    <property type="entry name" value="ST_Response_Regulator"/>
</dbReference>
<dbReference type="Proteomes" id="UP000001508">
    <property type="component" value="Chromosome"/>
</dbReference>
<dbReference type="STRING" id="589865.DaAHT2_0671"/>
<protein>
    <submittedName>
        <fullName evidence="3">Response regulator receiver protein</fullName>
    </submittedName>
</protein>
<dbReference type="KEGG" id="dak:DaAHT2_0671"/>
<keyword evidence="4" id="KW-1185">Reference proteome</keyword>